<protein>
    <submittedName>
        <fullName evidence="1">DUF2063 domain-containing protein</fullName>
    </submittedName>
</protein>
<dbReference type="Gene3D" id="1.10.150.690">
    <property type="entry name" value="DUF2063"/>
    <property type="match status" value="1"/>
</dbReference>
<dbReference type="KEGG" id="psin:CAK95_18470"/>
<dbReference type="Pfam" id="PF09836">
    <property type="entry name" value="DUF2063"/>
    <property type="match status" value="1"/>
</dbReference>
<evidence type="ECO:0000313" key="2">
    <source>
        <dbReference type="Proteomes" id="UP000194137"/>
    </source>
</evidence>
<dbReference type="EMBL" id="CP021112">
    <property type="protein sequence ID" value="ARQ00852.1"/>
    <property type="molecule type" value="Genomic_DNA"/>
</dbReference>
<dbReference type="OrthoDB" id="4146344at2"/>
<dbReference type="STRING" id="1235591.CAK95_18470"/>
<dbReference type="AlphaFoldDB" id="A0A1W6ZU43"/>
<evidence type="ECO:0000313" key="1">
    <source>
        <dbReference type="EMBL" id="ARQ00852.1"/>
    </source>
</evidence>
<dbReference type="RefSeq" id="WP_086089246.1">
    <property type="nucleotide sequence ID" value="NZ_CP021112.1"/>
</dbReference>
<dbReference type="InterPro" id="IPR044922">
    <property type="entry name" value="DUF2063_N_sf"/>
</dbReference>
<organism evidence="1 2">
    <name type="scientific">Pseudorhodoplanes sinuspersici</name>
    <dbReference type="NCBI Taxonomy" id="1235591"/>
    <lineage>
        <taxon>Bacteria</taxon>
        <taxon>Pseudomonadati</taxon>
        <taxon>Pseudomonadota</taxon>
        <taxon>Alphaproteobacteria</taxon>
        <taxon>Hyphomicrobiales</taxon>
        <taxon>Pseudorhodoplanes</taxon>
    </lineage>
</organism>
<dbReference type="Proteomes" id="UP000194137">
    <property type="component" value="Chromosome"/>
</dbReference>
<name>A0A1W6ZU43_9HYPH</name>
<gene>
    <name evidence="1" type="ORF">CAK95_18470</name>
</gene>
<reference evidence="1 2" key="1">
    <citation type="submission" date="2017-05" db="EMBL/GenBank/DDBJ databases">
        <title>Full genome sequence of Pseudorhodoplanes sinuspersici.</title>
        <authorList>
            <person name="Dastgheib S.M.M."/>
            <person name="Shavandi M."/>
            <person name="Tirandaz H."/>
        </authorList>
    </citation>
    <scope>NUCLEOTIDE SEQUENCE [LARGE SCALE GENOMIC DNA]</scope>
    <source>
        <strain evidence="1 2">RIPI110</strain>
    </source>
</reference>
<accession>A0A1W6ZU43</accession>
<sequence>MITQQSEFATALFNPQSAIPDNVTSHTTRQPVKRFAVYRNNVVVGLINTLKAKFPATERIVGEEFFAAMARIFVATYPPRSKILHTYGDDFADFIVAFEPAAELPYLADVARLEAARTRAYHAADAEPLTAAAFQDTDADRVGSMRFTLHPSLQIVCSHHPVVTIWSMNAGEWPLGPIDDMQAEDALVIRPGLDVLVRTLPPGGAAFLYALARGSRLDEAAAHATDRDNRFDLTANIAGLIASGAVTHFALAEDRTS</sequence>
<keyword evidence="2" id="KW-1185">Reference proteome</keyword>
<dbReference type="InterPro" id="IPR018640">
    <property type="entry name" value="DUF2063"/>
</dbReference>
<proteinExistence type="predicted"/>